<comment type="catalytic activity">
    <reaction evidence="1">
        <text>Release of an N-terminal amino acid, Xaa-|-Yaa- from a peptide, amide or arylamide. Xaa is preferably Ala, but may be most amino acids including Pro (slow action). When a terminal hydrophobic residue is followed by a prolyl residue, the two may be released as an intact Xaa-Pro dipeptide.</text>
        <dbReference type="EC" id="3.4.11.2"/>
    </reaction>
</comment>
<dbReference type="CDD" id="cd09602">
    <property type="entry name" value="M1_APN"/>
    <property type="match status" value="1"/>
</dbReference>
<evidence type="ECO:0000259" key="16">
    <source>
        <dbReference type="Pfam" id="PF17900"/>
    </source>
</evidence>
<keyword evidence="18" id="KW-1185">Reference proteome</keyword>
<keyword evidence="10" id="KW-0862">Zinc</keyword>
<evidence type="ECO:0000256" key="10">
    <source>
        <dbReference type="ARBA" id="ARBA00022833"/>
    </source>
</evidence>
<evidence type="ECO:0000256" key="6">
    <source>
        <dbReference type="ARBA" id="ARBA00022438"/>
    </source>
</evidence>
<comment type="similarity">
    <text evidence="3">Belongs to the peptidase M1 family.</text>
</comment>
<evidence type="ECO:0000256" key="3">
    <source>
        <dbReference type="ARBA" id="ARBA00010136"/>
    </source>
</evidence>
<keyword evidence="8" id="KW-0479">Metal-binding</keyword>
<feature type="domain" description="Peptidase M1 membrane alanine aminopeptidase" evidence="14">
    <location>
        <begin position="246"/>
        <end position="456"/>
    </location>
</feature>
<evidence type="ECO:0000256" key="11">
    <source>
        <dbReference type="ARBA" id="ARBA00023049"/>
    </source>
</evidence>
<gene>
    <name evidence="17" type="primary">pepN</name>
    <name evidence="17" type="ORF">SHK19_05940</name>
</gene>
<evidence type="ECO:0000256" key="1">
    <source>
        <dbReference type="ARBA" id="ARBA00000098"/>
    </source>
</evidence>
<evidence type="ECO:0000256" key="8">
    <source>
        <dbReference type="ARBA" id="ARBA00022723"/>
    </source>
</evidence>
<dbReference type="Proteomes" id="UP001327225">
    <property type="component" value="Chromosome"/>
</dbReference>
<dbReference type="RefSeq" id="WP_322938103.1">
    <property type="nucleotide sequence ID" value="NZ_CP141059.1"/>
</dbReference>
<evidence type="ECO:0000259" key="14">
    <source>
        <dbReference type="Pfam" id="PF01433"/>
    </source>
</evidence>
<dbReference type="InterPro" id="IPR001930">
    <property type="entry name" value="Peptidase_M1"/>
</dbReference>
<dbReference type="EMBL" id="CP141059">
    <property type="protein sequence ID" value="WQQ27772.1"/>
    <property type="molecule type" value="Genomic_DNA"/>
</dbReference>
<evidence type="ECO:0000256" key="9">
    <source>
        <dbReference type="ARBA" id="ARBA00022801"/>
    </source>
</evidence>
<dbReference type="NCBIfam" id="TIGR02412">
    <property type="entry name" value="pepN_strep_liv"/>
    <property type="match status" value="1"/>
</dbReference>
<keyword evidence="6 17" id="KW-0031">Aminopeptidase</keyword>
<comment type="cofactor">
    <cofactor evidence="2">
        <name>Zn(2+)</name>
        <dbReference type="ChEBI" id="CHEBI:29105"/>
    </cofactor>
</comment>
<evidence type="ECO:0000256" key="4">
    <source>
        <dbReference type="ARBA" id="ARBA00012564"/>
    </source>
</evidence>
<accession>A0ABZ0ZTZ2</accession>
<dbReference type="InterPro" id="IPR050344">
    <property type="entry name" value="Peptidase_M1_aminopeptidases"/>
</dbReference>
<evidence type="ECO:0000313" key="17">
    <source>
        <dbReference type="EMBL" id="WQQ27772.1"/>
    </source>
</evidence>
<dbReference type="GO" id="GO:0016285">
    <property type="term" value="F:alanyl aminopeptidase activity"/>
    <property type="evidence" value="ECO:0007669"/>
    <property type="project" value="UniProtKB-EC"/>
</dbReference>
<evidence type="ECO:0000256" key="13">
    <source>
        <dbReference type="ARBA" id="ARBA00031533"/>
    </source>
</evidence>
<dbReference type="InterPro" id="IPR045357">
    <property type="entry name" value="Aminopeptidase_N-like_N"/>
</dbReference>
<evidence type="ECO:0000256" key="5">
    <source>
        <dbReference type="ARBA" id="ARBA00015611"/>
    </source>
</evidence>
<evidence type="ECO:0000256" key="2">
    <source>
        <dbReference type="ARBA" id="ARBA00001947"/>
    </source>
</evidence>
<dbReference type="InterPro" id="IPR042097">
    <property type="entry name" value="Aminopeptidase_N-like_N_sf"/>
</dbReference>
<dbReference type="Gene3D" id="1.10.390.10">
    <property type="entry name" value="Neutral Protease Domain 2"/>
    <property type="match status" value="1"/>
</dbReference>
<feature type="domain" description="Aminopeptidase N-like N-terminal" evidence="16">
    <location>
        <begin position="38"/>
        <end position="199"/>
    </location>
</feature>
<keyword evidence="9 17" id="KW-0378">Hydrolase</keyword>
<dbReference type="SUPFAM" id="SSF63737">
    <property type="entry name" value="Leukotriene A4 hydrolase N-terminal domain"/>
    <property type="match status" value="1"/>
</dbReference>
<dbReference type="PANTHER" id="PTHR11533:SF174">
    <property type="entry name" value="PUROMYCIN-SENSITIVE AMINOPEPTIDASE-RELATED"/>
    <property type="match status" value="1"/>
</dbReference>
<dbReference type="PRINTS" id="PR00756">
    <property type="entry name" value="ALADIPTASE"/>
</dbReference>
<name>A0ABZ0ZTZ2_9ACTN</name>
<keyword evidence="11" id="KW-0482">Metalloprotease</keyword>
<dbReference type="EC" id="3.4.11.2" evidence="4"/>
<organism evidence="17 18">
    <name type="scientific">Nocardioides bizhenqiangii</name>
    <dbReference type="NCBI Taxonomy" id="3095076"/>
    <lineage>
        <taxon>Bacteria</taxon>
        <taxon>Bacillati</taxon>
        <taxon>Actinomycetota</taxon>
        <taxon>Actinomycetes</taxon>
        <taxon>Propionibacteriales</taxon>
        <taxon>Nocardioidaceae</taxon>
        <taxon>Nocardioides</taxon>
    </lineage>
</organism>
<dbReference type="Pfam" id="PF01433">
    <property type="entry name" value="Peptidase_M1"/>
    <property type="match status" value="1"/>
</dbReference>
<dbReference type="Gene3D" id="2.60.40.1730">
    <property type="entry name" value="tricorn interacting facor f3 domain"/>
    <property type="match status" value="1"/>
</dbReference>
<reference evidence="18" key="1">
    <citation type="submission" date="2023-12" db="EMBL/GenBank/DDBJ databases">
        <title>Novel species in genus Nocardioides.</title>
        <authorList>
            <person name="Zhou H."/>
        </authorList>
    </citation>
    <scope>NUCLEOTIDE SEQUENCE [LARGE SCALE GENOMIC DNA]</scope>
    <source>
        <strain evidence="18">HM61</strain>
    </source>
</reference>
<dbReference type="InterPro" id="IPR024571">
    <property type="entry name" value="ERAP1-like_C_dom"/>
</dbReference>
<evidence type="ECO:0000313" key="18">
    <source>
        <dbReference type="Proteomes" id="UP001327225"/>
    </source>
</evidence>
<evidence type="ECO:0000256" key="7">
    <source>
        <dbReference type="ARBA" id="ARBA00022670"/>
    </source>
</evidence>
<dbReference type="InterPro" id="IPR014782">
    <property type="entry name" value="Peptidase_M1_dom"/>
</dbReference>
<dbReference type="SUPFAM" id="SSF55486">
    <property type="entry name" value="Metalloproteases ('zincins'), catalytic domain"/>
    <property type="match status" value="1"/>
</dbReference>
<keyword evidence="7" id="KW-0645">Protease</keyword>
<dbReference type="PANTHER" id="PTHR11533">
    <property type="entry name" value="PROTEASE M1 ZINC METALLOPROTEASE"/>
    <property type="match status" value="1"/>
</dbReference>
<dbReference type="Pfam" id="PF17900">
    <property type="entry name" value="Peptidase_M1_N"/>
    <property type="match status" value="1"/>
</dbReference>
<proteinExistence type="inferred from homology"/>
<sequence length="871" mass="96293">MPGSNLTRDEATARAALIDVTSYTVDLDLTKAEESGIQTFGSTSTIAFTCREPGAETWVDLVDATVHEIVLNGSPIDRASYVDSRIPLTGLQANNTLVVRADCAYSHTGEGLHHFVDPADGKVYLYSQFEVPDARRVFACFEQPDLKSVFNFNVTAPAHWKVVSNAPTPEPVPAEVSAGSTTDVALWSFPTTKRMSTYITAVVAGEYYELQDTYEGKYGVIPLGHYSRQSLKAELERDREEIVLLTKQGFEFFEEAFGSQYPFEKYDQLYVPEYNMGAMENAGCVTLRDEYIPRSRQSRSFYEFRASVILHEMAHMWFGNLVTMRWWDDLWLNESFAEWACYHAEAEATSYTDAWTGFANMRKQRGYRADQLPTTHPIATDMVDLHAVEVNFDMITYAKGAAVLKQLVAWVGLEPFLEGLREYFRDHAYDNTEFIDLLTALEKASGRELSGWAQEWLQTAGVNTISPVFELADPSTGSGTATYSSFAVKQTATDEQPTLRRHRIGVGIYNNAADGRLVRDEYVEVDVVGEVTEIPELVGKAQPDLLLLNDGDLTFAKVRLDERSLATAVASLGACDDSLTRALIWSAAWDMTRDAELSATDFVELVLRNIGAETDSWGLTAFPGFAAQAVVQYAAPAHKAALRDRWERGLRELLENAKPGTDHQLTFARSYAGAAHSDQAVADLEGLLDGSLTFDGLTVDQDLRWTLLNNLARLGRADDARIDAELADDNTISGKEHAAAARAAVPTAEAKERAWELAMVDGSVPNETAKQVVLSFMRDGQQDLLAPYVDRYLADAPLAWERLGAHRAAISLEYIFPRVLASEEALAKVDAWLASEADGVNPGAIRFVREGRSDMARALAAQKKDAASVVE</sequence>
<dbReference type="Pfam" id="PF11838">
    <property type="entry name" value="ERAP1_C"/>
    <property type="match status" value="1"/>
</dbReference>
<evidence type="ECO:0000259" key="15">
    <source>
        <dbReference type="Pfam" id="PF11838"/>
    </source>
</evidence>
<dbReference type="InterPro" id="IPR027268">
    <property type="entry name" value="Peptidase_M4/M1_CTD_sf"/>
</dbReference>
<protein>
    <recommendedName>
        <fullName evidence="5">Aminopeptidase N</fullName>
        <ecNumber evidence="4">3.4.11.2</ecNumber>
    </recommendedName>
    <alternativeName>
        <fullName evidence="12">Alanine aminopeptidase</fullName>
    </alternativeName>
    <alternativeName>
        <fullName evidence="13">Lysyl aminopeptidase</fullName>
    </alternativeName>
</protein>
<feature type="domain" description="ERAP1-like C-terminal" evidence="15">
    <location>
        <begin position="546"/>
        <end position="855"/>
    </location>
</feature>
<evidence type="ECO:0000256" key="12">
    <source>
        <dbReference type="ARBA" id="ARBA00029811"/>
    </source>
</evidence>
<dbReference type="InterPro" id="IPR012778">
    <property type="entry name" value="Pept_M1_aminopeptidase"/>
</dbReference>